<dbReference type="OrthoDB" id="9811198at2"/>
<dbReference type="PANTHER" id="PTHR33778">
    <property type="entry name" value="PROTEIN MGTC"/>
    <property type="match status" value="1"/>
</dbReference>
<evidence type="ECO:0000256" key="6">
    <source>
        <dbReference type="ARBA" id="ARBA00023136"/>
    </source>
</evidence>
<dbReference type="PRINTS" id="PR01837">
    <property type="entry name" value="MGTCSAPBPROT"/>
</dbReference>
<evidence type="ECO:0000256" key="3">
    <source>
        <dbReference type="ARBA" id="ARBA00022475"/>
    </source>
</evidence>
<gene>
    <name evidence="9" type="ORF">SAMN02745136_01554</name>
</gene>
<evidence type="ECO:0000313" key="9">
    <source>
        <dbReference type="EMBL" id="SHK01874.1"/>
    </source>
</evidence>
<organism evidence="9 10">
    <name type="scientific">Anaerocolumna jejuensis DSM 15929</name>
    <dbReference type="NCBI Taxonomy" id="1121322"/>
    <lineage>
        <taxon>Bacteria</taxon>
        <taxon>Bacillati</taxon>
        <taxon>Bacillota</taxon>
        <taxon>Clostridia</taxon>
        <taxon>Lachnospirales</taxon>
        <taxon>Lachnospiraceae</taxon>
        <taxon>Anaerocolumna</taxon>
    </lineage>
</organism>
<reference evidence="9 10" key="1">
    <citation type="submission" date="2016-11" db="EMBL/GenBank/DDBJ databases">
        <authorList>
            <person name="Jaros S."/>
            <person name="Januszkiewicz K."/>
            <person name="Wedrychowicz H."/>
        </authorList>
    </citation>
    <scope>NUCLEOTIDE SEQUENCE [LARGE SCALE GENOMIC DNA]</scope>
    <source>
        <strain evidence="9 10">DSM 15929</strain>
    </source>
</reference>
<name>A0A1M6P1T8_9FIRM</name>
<dbReference type="InterPro" id="IPR003416">
    <property type="entry name" value="MgtC/SapB/SrpB/YhiD_fam"/>
</dbReference>
<proteinExistence type="inferred from homology"/>
<evidence type="ECO:0000256" key="5">
    <source>
        <dbReference type="ARBA" id="ARBA00022989"/>
    </source>
</evidence>
<feature type="transmembrane region" description="Helical" evidence="7">
    <location>
        <begin position="12"/>
        <end position="30"/>
    </location>
</feature>
<evidence type="ECO:0000256" key="1">
    <source>
        <dbReference type="ARBA" id="ARBA00004651"/>
    </source>
</evidence>
<dbReference type="AlphaFoldDB" id="A0A1M6P1T8"/>
<keyword evidence="10" id="KW-1185">Reference proteome</keyword>
<dbReference type="PANTHER" id="PTHR33778:SF1">
    <property type="entry name" value="MAGNESIUM TRANSPORTER YHID-RELATED"/>
    <property type="match status" value="1"/>
</dbReference>
<dbReference type="STRING" id="1121322.SAMN02745136_01554"/>
<feature type="transmembrane region" description="Helical" evidence="7">
    <location>
        <begin position="42"/>
        <end position="60"/>
    </location>
</feature>
<evidence type="ECO:0000256" key="7">
    <source>
        <dbReference type="SAM" id="Phobius"/>
    </source>
</evidence>
<feature type="transmembrane region" description="Helical" evidence="7">
    <location>
        <begin position="72"/>
        <end position="92"/>
    </location>
</feature>
<evidence type="ECO:0000259" key="8">
    <source>
        <dbReference type="Pfam" id="PF02308"/>
    </source>
</evidence>
<dbReference type="EMBL" id="FRAC01000008">
    <property type="protein sequence ID" value="SHK01874.1"/>
    <property type="molecule type" value="Genomic_DNA"/>
</dbReference>
<evidence type="ECO:0000256" key="4">
    <source>
        <dbReference type="ARBA" id="ARBA00022692"/>
    </source>
</evidence>
<keyword evidence="4 7" id="KW-0812">Transmembrane</keyword>
<dbReference type="Proteomes" id="UP000184386">
    <property type="component" value="Unassembled WGS sequence"/>
</dbReference>
<comment type="similarity">
    <text evidence="2">Belongs to the MgtC/SapB family.</text>
</comment>
<feature type="transmembrane region" description="Helical" evidence="7">
    <location>
        <begin position="104"/>
        <end position="133"/>
    </location>
</feature>
<protein>
    <submittedName>
        <fullName evidence="9">Putative Mg2+ transporter-C (MgtC) family protein</fullName>
    </submittedName>
</protein>
<sequence>MPEFLRDLNALSTFVRLLLAFICGGILGIERGRKNRPAGFRTYMLVCVGSALVMITNQYISETYANVDPSRMGAQVVSGIGFLGAGTIIVTARNRVKGLTTAAGLWVAACVGLSIGIGFYAGAIIGCLMTLFVMSVLHKLDNHVAASTKVMDLYIEFARLSFVGSFIEYVKQYNMKISDVEVTKFKLADKTEVAVLLTLRLEKKQSHTDIIQLLNSADGVLLVEEV</sequence>
<keyword evidence="5 7" id="KW-1133">Transmembrane helix</keyword>
<dbReference type="InterPro" id="IPR049177">
    <property type="entry name" value="MgtC_SapB_SrpB_YhiD_N"/>
</dbReference>
<dbReference type="RefSeq" id="WP_073274472.1">
    <property type="nucleotide sequence ID" value="NZ_FRAC01000008.1"/>
</dbReference>
<feature type="domain" description="MgtC/SapB/SrpB/YhiD N-terminal" evidence="8">
    <location>
        <begin position="17"/>
        <end position="142"/>
    </location>
</feature>
<accession>A0A1M6P1T8</accession>
<dbReference type="Pfam" id="PF02308">
    <property type="entry name" value="MgtC"/>
    <property type="match status" value="1"/>
</dbReference>
<evidence type="ECO:0000256" key="2">
    <source>
        <dbReference type="ARBA" id="ARBA00009298"/>
    </source>
</evidence>
<keyword evidence="3" id="KW-1003">Cell membrane</keyword>
<dbReference type="GO" id="GO:0005886">
    <property type="term" value="C:plasma membrane"/>
    <property type="evidence" value="ECO:0007669"/>
    <property type="project" value="UniProtKB-SubCell"/>
</dbReference>
<keyword evidence="6 7" id="KW-0472">Membrane</keyword>
<comment type="subcellular location">
    <subcellularLocation>
        <location evidence="1">Cell membrane</location>
        <topology evidence="1">Multi-pass membrane protein</topology>
    </subcellularLocation>
</comment>
<evidence type="ECO:0000313" key="10">
    <source>
        <dbReference type="Proteomes" id="UP000184386"/>
    </source>
</evidence>